<dbReference type="CDD" id="cd01890">
    <property type="entry name" value="LepA"/>
    <property type="match status" value="1"/>
</dbReference>
<dbReference type="InterPro" id="IPR038363">
    <property type="entry name" value="LepA_C_sf"/>
</dbReference>
<dbReference type="GO" id="GO:0005743">
    <property type="term" value="C:mitochondrial inner membrane"/>
    <property type="evidence" value="ECO:0007669"/>
    <property type="project" value="UniProtKB-SubCell"/>
</dbReference>
<feature type="binding site" evidence="8">
    <location>
        <begin position="58"/>
        <end position="65"/>
    </location>
    <ligand>
        <name>GTP</name>
        <dbReference type="ChEBI" id="CHEBI:37565"/>
    </ligand>
</feature>
<comment type="function">
    <text evidence="8">Promotes mitochondrial protein synthesis. May act as a fidelity factor of the translation reaction, by catalyzing a one-codon backward translocation of tRNAs on improperly translocated ribosomes. Binds to mitochondrial ribosomes in a GTP-dependent manner.</text>
</comment>
<dbReference type="Gene3D" id="3.30.70.240">
    <property type="match status" value="1"/>
</dbReference>
<dbReference type="PRINTS" id="PR00315">
    <property type="entry name" value="ELONGATNFCT"/>
</dbReference>
<reference evidence="10" key="1">
    <citation type="submission" date="2020-05" db="UniProtKB">
        <authorList>
            <consortium name="EnsemblMetazoa"/>
        </authorList>
    </citation>
    <scope>IDENTIFICATION</scope>
    <source>
        <strain evidence="10">FUMOZ</strain>
    </source>
</reference>
<dbReference type="InterPro" id="IPR005225">
    <property type="entry name" value="Small_GTP-bd"/>
</dbReference>
<dbReference type="SUPFAM" id="SSF52540">
    <property type="entry name" value="P-loop containing nucleoside triphosphate hydrolases"/>
    <property type="match status" value="1"/>
</dbReference>
<dbReference type="InterPro" id="IPR006297">
    <property type="entry name" value="EF-4"/>
</dbReference>
<dbReference type="PROSITE" id="PS51722">
    <property type="entry name" value="G_TR_2"/>
    <property type="match status" value="1"/>
</dbReference>
<dbReference type="FunFam" id="3.40.50.300:FF:000078">
    <property type="entry name" value="Elongation factor 4"/>
    <property type="match status" value="1"/>
</dbReference>
<dbReference type="STRING" id="62324.A0A182RWS6"/>
<dbReference type="CDD" id="cd03699">
    <property type="entry name" value="EF4_II"/>
    <property type="match status" value="1"/>
</dbReference>
<dbReference type="HAMAP" id="MF_00071">
    <property type="entry name" value="LepA"/>
    <property type="match status" value="1"/>
</dbReference>
<dbReference type="VEuPathDB" id="VectorBase:AFUN010736"/>
<dbReference type="NCBIfam" id="TIGR01393">
    <property type="entry name" value="lepA"/>
    <property type="match status" value="1"/>
</dbReference>
<dbReference type="Pfam" id="PF06421">
    <property type="entry name" value="LepA_C"/>
    <property type="match status" value="1"/>
</dbReference>
<dbReference type="CDD" id="cd03709">
    <property type="entry name" value="lepA_C"/>
    <property type="match status" value="1"/>
</dbReference>
<sequence length="650" mass="72270">MGLIKFGLFYALGSVNFRRRLIVGVQHYYFHTTSCRLSDDIEYDEIPVSRIRNFSIIAHVDHGKSTLADRLLEMTGTIAKHSSNKQVLDSLQVEKERGITVKAQTASLIYRHAGHKYLLNLIDTPGHVDFSNEVSRSLAACNGVILLVDANQGVQAQTVANYHLARSKQLVIVPVLNKIDLKNSRPEAVCNELLTLFDIEPDEVLKVSAKLGTGCDEVLACIVNRLPAPNANRDANFRALIFDSWFDKYRGALNLIYIRDGEITTGKEIVSCHSGKAYEVKSLALLRPDERKVDRLVAGQVGLLGCNMRTSKESQIGDTLYLKKNKTCVPLPGFKPQQPMVFAGVYPPDQTQHPVLKSAIEKLVLNDSAVTVTPDSSPALGQGWRLGFLGLLHLDVFSQRLQQEYDAEPVLTAPSVTYKIKLSGTKAIAAHGGNEIVYISNPALLPDRSMVDEYFEPYVLGTIIAPTDCVGAIIGLCVERRSVQKTSINIDNDRIMTTYLMPLNEIVLDFHDQLKSVSSGYASFDYEDHGYVETSIVRMDVLLNGQLVEELCTITHTSKAQSHARQLVLKLKELIPRQMVQIAIQAVVGGKVLARETIKAYRKDVTAKLYGGDVTRRMKLLKQQSEGKKKMRSIANINVPRDTFINVLKR</sequence>
<dbReference type="FunFam" id="3.30.70.240:FF:000007">
    <property type="entry name" value="Translation factor GUF1, mitochondrial"/>
    <property type="match status" value="1"/>
</dbReference>
<dbReference type="Gene3D" id="3.30.70.870">
    <property type="entry name" value="Elongation Factor G (Translational Gtpase), domain 3"/>
    <property type="match status" value="1"/>
</dbReference>
<dbReference type="Gene3D" id="3.40.50.300">
    <property type="entry name" value="P-loop containing nucleotide triphosphate hydrolases"/>
    <property type="match status" value="1"/>
</dbReference>
<evidence type="ECO:0000256" key="6">
    <source>
        <dbReference type="ARBA" id="ARBA00023134"/>
    </source>
</evidence>
<evidence type="ECO:0000256" key="2">
    <source>
        <dbReference type="ARBA" id="ARBA00022741"/>
    </source>
</evidence>
<keyword evidence="6 8" id="KW-0342">GTP-binding</keyword>
<proteinExistence type="inferred from homology"/>
<dbReference type="InterPro" id="IPR031157">
    <property type="entry name" value="G_TR_CS"/>
</dbReference>
<dbReference type="Pfam" id="PF00009">
    <property type="entry name" value="GTP_EFTU"/>
    <property type="match status" value="1"/>
</dbReference>
<keyword evidence="4 8" id="KW-0378">Hydrolase</keyword>
<dbReference type="FunFam" id="2.40.30.10:FF:000015">
    <property type="entry name" value="Translation factor GUF1, mitochondrial"/>
    <property type="match status" value="1"/>
</dbReference>
<comment type="catalytic activity">
    <reaction evidence="8">
        <text>GTP + H2O = GDP + phosphate + H(+)</text>
        <dbReference type="Rhea" id="RHEA:19669"/>
        <dbReference type="ChEBI" id="CHEBI:15377"/>
        <dbReference type="ChEBI" id="CHEBI:15378"/>
        <dbReference type="ChEBI" id="CHEBI:37565"/>
        <dbReference type="ChEBI" id="CHEBI:43474"/>
        <dbReference type="ChEBI" id="CHEBI:58189"/>
        <dbReference type="EC" id="3.6.5.n1"/>
    </reaction>
</comment>
<dbReference type="GO" id="GO:0005525">
    <property type="term" value="F:GTP binding"/>
    <property type="evidence" value="ECO:0007669"/>
    <property type="project" value="UniProtKB-UniRule"/>
</dbReference>
<evidence type="ECO:0000256" key="4">
    <source>
        <dbReference type="ARBA" id="ARBA00022801"/>
    </source>
</evidence>
<name>A0A182RWS6_ANOFN</name>
<dbReference type="InterPro" id="IPR013842">
    <property type="entry name" value="LepA_CTD"/>
</dbReference>
<dbReference type="SUPFAM" id="SSF54980">
    <property type="entry name" value="EF-G C-terminal domain-like"/>
    <property type="match status" value="2"/>
</dbReference>
<evidence type="ECO:0000256" key="5">
    <source>
        <dbReference type="ARBA" id="ARBA00023128"/>
    </source>
</evidence>
<evidence type="ECO:0000259" key="9">
    <source>
        <dbReference type="PROSITE" id="PS51722"/>
    </source>
</evidence>
<dbReference type="GO" id="GO:0005759">
    <property type="term" value="C:mitochondrial matrix"/>
    <property type="evidence" value="ECO:0007669"/>
    <property type="project" value="UniProtKB-UniRule"/>
</dbReference>
<keyword evidence="7 8" id="KW-0472">Membrane</keyword>
<dbReference type="GO" id="GO:0003924">
    <property type="term" value="F:GTPase activity"/>
    <property type="evidence" value="ECO:0007669"/>
    <property type="project" value="UniProtKB-UniRule"/>
</dbReference>
<dbReference type="EnsemblMetazoa" id="AFUN010736-RA">
    <property type="protein sequence ID" value="AFUN010736-PA"/>
    <property type="gene ID" value="AFUN010736"/>
</dbReference>
<dbReference type="VEuPathDB" id="VectorBase:AFUN2_006614"/>
<accession>A0A182RWS6</accession>
<comment type="subcellular location">
    <subcellularLocation>
        <location evidence="8">Mitochondrion inner membrane</location>
        <topology evidence="8">Peripheral membrane protein</topology>
        <orientation evidence="8">Matrix side</orientation>
    </subcellularLocation>
</comment>
<dbReference type="SUPFAM" id="SSF50447">
    <property type="entry name" value="Translation proteins"/>
    <property type="match status" value="1"/>
</dbReference>
<dbReference type="InterPro" id="IPR009000">
    <property type="entry name" value="Transl_B-barrel_sf"/>
</dbReference>
<dbReference type="Gene3D" id="3.30.70.2570">
    <property type="entry name" value="Elongation factor 4, C-terminal domain"/>
    <property type="match status" value="1"/>
</dbReference>
<dbReference type="NCBIfam" id="TIGR00231">
    <property type="entry name" value="small_GTP"/>
    <property type="match status" value="1"/>
</dbReference>
<dbReference type="InterPro" id="IPR035654">
    <property type="entry name" value="LepA_IV"/>
</dbReference>
<evidence type="ECO:0000256" key="8">
    <source>
        <dbReference type="HAMAP-Rule" id="MF_03137"/>
    </source>
</evidence>
<dbReference type="InterPro" id="IPR000640">
    <property type="entry name" value="EFG_V-like"/>
</dbReference>
<keyword evidence="5 8" id="KW-0496">Mitochondrion</keyword>
<keyword evidence="8" id="KW-0648">Protein biosynthesis</keyword>
<feature type="binding site" evidence="8">
    <location>
        <begin position="123"/>
        <end position="127"/>
    </location>
    <ligand>
        <name>GTP</name>
        <dbReference type="ChEBI" id="CHEBI:37565"/>
    </ligand>
</feature>
<evidence type="ECO:0000256" key="1">
    <source>
        <dbReference type="ARBA" id="ARBA00005454"/>
    </source>
</evidence>
<feature type="binding site" evidence="8">
    <location>
        <begin position="177"/>
        <end position="180"/>
    </location>
    <ligand>
        <name>GTP</name>
        <dbReference type="ChEBI" id="CHEBI:37565"/>
    </ligand>
</feature>
<dbReference type="PROSITE" id="PS00301">
    <property type="entry name" value="G_TR_1"/>
    <property type="match status" value="1"/>
</dbReference>
<keyword evidence="3 8" id="KW-0999">Mitochondrion inner membrane</keyword>
<protein>
    <recommendedName>
        <fullName evidence="8">Translation factor GUF1 homolog, mitochondrial</fullName>
        <ecNumber evidence="8">3.6.5.n1</ecNumber>
    </recommendedName>
    <alternativeName>
        <fullName evidence="8">Elongation factor 4 homolog</fullName>
        <shortName evidence="8">EF-4</shortName>
    </alternativeName>
    <alternativeName>
        <fullName evidence="8">GTPase GUF1 homolog</fullName>
    </alternativeName>
    <alternativeName>
        <fullName evidence="8">Ribosomal back-translocase</fullName>
    </alternativeName>
</protein>
<evidence type="ECO:0000313" key="10">
    <source>
        <dbReference type="EnsemblMetazoa" id="AFUN010736-PA"/>
    </source>
</evidence>
<dbReference type="InterPro" id="IPR027417">
    <property type="entry name" value="P-loop_NTPase"/>
</dbReference>
<comment type="similarity">
    <text evidence="1">Belongs to the TRAFAC class translation factor GTPase superfamily. Classic translation factor GTPase family. LepA subfamily.</text>
</comment>
<dbReference type="Pfam" id="PF00679">
    <property type="entry name" value="EFG_C"/>
    <property type="match status" value="1"/>
</dbReference>
<dbReference type="FunFam" id="3.30.70.870:FF:000004">
    <property type="entry name" value="Translation factor GUF1, mitochondrial"/>
    <property type="match status" value="1"/>
</dbReference>
<evidence type="ECO:0000256" key="7">
    <source>
        <dbReference type="ARBA" id="ARBA00023136"/>
    </source>
</evidence>
<dbReference type="GO" id="GO:0045727">
    <property type="term" value="P:positive regulation of translation"/>
    <property type="evidence" value="ECO:0007669"/>
    <property type="project" value="UniProtKB-UniRule"/>
</dbReference>
<comment type="similarity">
    <text evidence="8">Belongs to the GTP-binding elongation factor family. LepA subfamily.</text>
</comment>
<dbReference type="GO" id="GO:0006412">
    <property type="term" value="P:translation"/>
    <property type="evidence" value="ECO:0007669"/>
    <property type="project" value="UniProtKB-KW"/>
</dbReference>
<keyword evidence="2 8" id="KW-0547">Nucleotide-binding</keyword>
<feature type="domain" description="Tr-type G" evidence="9">
    <location>
        <begin position="49"/>
        <end position="230"/>
    </location>
</feature>
<organism evidence="10">
    <name type="scientific">Anopheles funestus</name>
    <name type="common">African malaria mosquito</name>
    <dbReference type="NCBI Taxonomy" id="62324"/>
    <lineage>
        <taxon>Eukaryota</taxon>
        <taxon>Metazoa</taxon>
        <taxon>Ecdysozoa</taxon>
        <taxon>Arthropoda</taxon>
        <taxon>Hexapoda</taxon>
        <taxon>Insecta</taxon>
        <taxon>Pterygota</taxon>
        <taxon>Neoptera</taxon>
        <taxon>Endopterygota</taxon>
        <taxon>Diptera</taxon>
        <taxon>Nematocera</taxon>
        <taxon>Culicoidea</taxon>
        <taxon>Culicidae</taxon>
        <taxon>Anophelinae</taxon>
        <taxon>Anopheles</taxon>
    </lineage>
</organism>
<dbReference type="AlphaFoldDB" id="A0A182RWS6"/>
<dbReference type="PANTHER" id="PTHR43512:SF7">
    <property type="entry name" value="TRANSLATION FACTOR GUF1, MITOCHONDRIAL"/>
    <property type="match status" value="1"/>
</dbReference>
<dbReference type="FunFam" id="3.30.70.2570:FF:000001">
    <property type="entry name" value="Translation factor GUF1, mitochondrial"/>
    <property type="match status" value="1"/>
</dbReference>
<dbReference type="Gene3D" id="2.40.30.10">
    <property type="entry name" value="Translation factors"/>
    <property type="match status" value="1"/>
</dbReference>
<dbReference type="PANTHER" id="PTHR43512">
    <property type="entry name" value="TRANSLATION FACTOR GUF1-RELATED"/>
    <property type="match status" value="1"/>
</dbReference>
<dbReference type="CDD" id="cd16260">
    <property type="entry name" value="EF4_III"/>
    <property type="match status" value="1"/>
</dbReference>
<dbReference type="GO" id="GO:0097177">
    <property type="term" value="F:mitochondrial ribosome binding"/>
    <property type="evidence" value="ECO:0007669"/>
    <property type="project" value="TreeGrafter"/>
</dbReference>
<dbReference type="EC" id="3.6.5.n1" evidence="8"/>
<evidence type="ECO:0000256" key="3">
    <source>
        <dbReference type="ARBA" id="ARBA00022792"/>
    </source>
</evidence>
<dbReference type="InterPro" id="IPR035647">
    <property type="entry name" value="EFG_III/V"/>
</dbReference>
<dbReference type="InterPro" id="IPR000795">
    <property type="entry name" value="T_Tr_GTP-bd_dom"/>
</dbReference>